<dbReference type="AlphaFoldDB" id="A0A061DCZ1"/>
<dbReference type="Proteomes" id="UP000033188">
    <property type="component" value="Chromosome 3"/>
</dbReference>
<evidence type="ECO:0000313" key="2">
    <source>
        <dbReference type="EMBL" id="CDR96984.1"/>
    </source>
</evidence>
<dbReference type="GeneID" id="24565525"/>
<keyword evidence="1" id="KW-0812">Transmembrane</keyword>
<accession>A0A061DCZ1</accession>
<keyword evidence="1" id="KW-0472">Membrane</keyword>
<feature type="transmembrane region" description="Helical" evidence="1">
    <location>
        <begin position="296"/>
        <end position="318"/>
    </location>
</feature>
<name>A0A061DCZ1_BABBI</name>
<dbReference type="KEGG" id="bbig:BBBOND_0308870"/>
<dbReference type="OMA" id="PSCGCNG"/>
<dbReference type="EMBL" id="LK391709">
    <property type="protein sequence ID" value="CDR96984.1"/>
    <property type="molecule type" value="Genomic_DNA"/>
</dbReference>
<keyword evidence="1" id="KW-1133">Transmembrane helix</keyword>
<evidence type="ECO:0000313" key="3">
    <source>
        <dbReference type="Proteomes" id="UP000033188"/>
    </source>
</evidence>
<gene>
    <name evidence="2" type="ORF">BBBOND_0308870</name>
</gene>
<reference evidence="3" key="1">
    <citation type="journal article" date="2014" name="Nucleic Acids Res.">
        <title>The evolutionary dynamics of variant antigen genes in Babesia reveal a history of genomic innovation underlying host-parasite interaction.</title>
        <authorList>
            <person name="Jackson A.P."/>
            <person name="Otto T.D."/>
            <person name="Darby A."/>
            <person name="Ramaprasad A."/>
            <person name="Xia D."/>
            <person name="Echaide I.E."/>
            <person name="Farber M."/>
            <person name="Gahlot S."/>
            <person name="Gamble J."/>
            <person name="Gupta D."/>
            <person name="Gupta Y."/>
            <person name="Jackson L."/>
            <person name="Malandrin L."/>
            <person name="Malas T.B."/>
            <person name="Moussa E."/>
            <person name="Nair M."/>
            <person name="Reid A.J."/>
            <person name="Sanders M."/>
            <person name="Sharma J."/>
            <person name="Tracey A."/>
            <person name="Quail M.A."/>
            <person name="Weir W."/>
            <person name="Wastling J.M."/>
            <person name="Hall N."/>
            <person name="Willadsen P."/>
            <person name="Lingelbach K."/>
            <person name="Shiels B."/>
            <person name="Tait A."/>
            <person name="Berriman M."/>
            <person name="Allred D.R."/>
            <person name="Pain A."/>
        </authorList>
    </citation>
    <scope>NUCLEOTIDE SEQUENCE [LARGE SCALE GENOMIC DNA]</scope>
    <source>
        <strain evidence="3">Bond</strain>
    </source>
</reference>
<sequence length="373" mass="41043">MEGRMAAAKEMCCGCDQPCFVVQRKSCCPKGCKRCEIKKCKEKQECQCNDCNCGCKSAIKEGKQCKDSGCPLCIVVCKTVEQGGKCICSICTCGCENAFMQNKPCYEITRDKCKNCQIRCTKLKPGEDCMCYLCNCGCNGVNCQCCRWCNPDTTCGKNGDCNSEEIHGTNCPKGKCKQSPGSCSEVTCMCKEMGMVEREGLCECKCKCEKQCPRILCAKAKKDGTSRLCSKHSNGGCGCECKCNCNAFGKYYCKDHEAGGKGCNISECNIIFYGIGQCRFPCTNCGRLCDQDRCMIWIRVIVIGLIIVASLFVMRAIFPEKFHAIMAKIRASFPITSVHSGRSLNNLVGDRIPVEVGIDRYPAFRARTYTGLA</sequence>
<evidence type="ECO:0000256" key="1">
    <source>
        <dbReference type="SAM" id="Phobius"/>
    </source>
</evidence>
<keyword evidence="3" id="KW-1185">Reference proteome</keyword>
<organism evidence="2 3">
    <name type="scientific">Babesia bigemina</name>
    <dbReference type="NCBI Taxonomy" id="5866"/>
    <lineage>
        <taxon>Eukaryota</taxon>
        <taxon>Sar</taxon>
        <taxon>Alveolata</taxon>
        <taxon>Apicomplexa</taxon>
        <taxon>Aconoidasida</taxon>
        <taxon>Piroplasmida</taxon>
        <taxon>Babesiidae</taxon>
        <taxon>Babesia</taxon>
    </lineage>
</organism>
<protein>
    <submittedName>
        <fullName evidence="2">Uncharacterized protein</fullName>
    </submittedName>
</protein>
<dbReference type="OrthoDB" id="366863at2759"/>
<proteinExistence type="predicted"/>
<dbReference type="VEuPathDB" id="PiroplasmaDB:BBBOND_0308870"/>
<dbReference type="RefSeq" id="XP_012769170.1">
    <property type="nucleotide sequence ID" value="XM_012913716.1"/>
</dbReference>